<organism evidence="2 3">
    <name type="scientific">Desmophyllum pertusum</name>
    <dbReference type="NCBI Taxonomy" id="174260"/>
    <lineage>
        <taxon>Eukaryota</taxon>
        <taxon>Metazoa</taxon>
        <taxon>Cnidaria</taxon>
        <taxon>Anthozoa</taxon>
        <taxon>Hexacorallia</taxon>
        <taxon>Scleractinia</taxon>
        <taxon>Caryophylliina</taxon>
        <taxon>Caryophylliidae</taxon>
        <taxon>Desmophyllum</taxon>
    </lineage>
</organism>
<dbReference type="EMBL" id="MU825935">
    <property type="protein sequence ID" value="KAJ7382173.1"/>
    <property type="molecule type" value="Genomic_DNA"/>
</dbReference>
<reference evidence="2" key="1">
    <citation type="submission" date="2023-01" db="EMBL/GenBank/DDBJ databases">
        <title>Genome assembly of the deep-sea coral Lophelia pertusa.</title>
        <authorList>
            <person name="Herrera S."/>
            <person name="Cordes E."/>
        </authorList>
    </citation>
    <scope>NUCLEOTIDE SEQUENCE</scope>
    <source>
        <strain evidence="2">USNM1676648</strain>
        <tissue evidence="2">Polyp</tissue>
    </source>
</reference>
<feature type="region of interest" description="Disordered" evidence="1">
    <location>
        <begin position="160"/>
        <end position="280"/>
    </location>
</feature>
<keyword evidence="3" id="KW-1185">Reference proteome</keyword>
<proteinExistence type="predicted"/>
<accession>A0A9W9ZI55</accession>
<gene>
    <name evidence="2" type="ORF">OS493_036606</name>
</gene>
<name>A0A9W9ZI55_9CNID</name>
<dbReference type="Proteomes" id="UP001163046">
    <property type="component" value="Unassembled WGS sequence"/>
</dbReference>
<evidence type="ECO:0000256" key="1">
    <source>
        <dbReference type="SAM" id="MobiDB-lite"/>
    </source>
</evidence>
<evidence type="ECO:0000313" key="3">
    <source>
        <dbReference type="Proteomes" id="UP001163046"/>
    </source>
</evidence>
<dbReference type="AlphaFoldDB" id="A0A9W9ZI55"/>
<evidence type="ECO:0000313" key="2">
    <source>
        <dbReference type="EMBL" id="KAJ7382173.1"/>
    </source>
</evidence>
<comment type="caution">
    <text evidence="2">The sequence shown here is derived from an EMBL/GenBank/DDBJ whole genome shotgun (WGS) entry which is preliminary data.</text>
</comment>
<feature type="region of interest" description="Disordered" evidence="1">
    <location>
        <begin position="100"/>
        <end position="123"/>
    </location>
</feature>
<sequence length="346" mass="37715">MSLKVLVTRRSQMTIRTTENKTVFNNNYVTIIDNIDGKDTADSYSSLSSDEAKNEYTNVENSINEGANEESQMLGKEVNDVLGALTKSDARIGQVVGTKLPQTQPGGLPFKQTLSSYNDKGDDVAIVDDGREEGKNSQNRPLQAHPGALSFMQALSPYNDKANDVSTVDDGREEGSQSRPPQAHPGGLSYMQALSPAYNDKGNDVATMHDGREEGSQSHPPQAHPGGLPFKQLYLPYNDKGDAGVIMDDGRGEGKYTQGRPPGDITVIEDEEVNPNEETSPVLSAPVWNAIQLAEKNFTSQHKVLQSNGDTQKRKSRTRNSCANIFPSARTITRKHNFSPSFNGSQ</sequence>
<feature type="compositionally biased region" description="Basic and acidic residues" evidence="1">
    <location>
        <begin position="201"/>
        <end position="216"/>
    </location>
</feature>
<protein>
    <submittedName>
        <fullName evidence="2">Uncharacterized protein</fullName>
    </submittedName>
</protein>
<feature type="region of interest" description="Disordered" evidence="1">
    <location>
        <begin position="302"/>
        <end position="328"/>
    </location>
</feature>